<evidence type="ECO:0000313" key="1">
    <source>
        <dbReference type="EMBL" id="CAF4595243.1"/>
    </source>
</evidence>
<protein>
    <recommendedName>
        <fullName evidence="3">Transposase</fullName>
    </recommendedName>
</protein>
<evidence type="ECO:0000313" key="2">
    <source>
        <dbReference type="Proteomes" id="UP000681722"/>
    </source>
</evidence>
<organism evidence="1 2">
    <name type="scientific">Didymodactylos carnosus</name>
    <dbReference type="NCBI Taxonomy" id="1234261"/>
    <lineage>
        <taxon>Eukaryota</taxon>
        <taxon>Metazoa</taxon>
        <taxon>Spiralia</taxon>
        <taxon>Gnathifera</taxon>
        <taxon>Rotifera</taxon>
        <taxon>Eurotatoria</taxon>
        <taxon>Bdelloidea</taxon>
        <taxon>Philodinida</taxon>
        <taxon>Philodinidae</taxon>
        <taxon>Didymodactylos</taxon>
    </lineage>
</organism>
<reference evidence="1" key="1">
    <citation type="submission" date="2021-02" db="EMBL/GenBank/DDBJ databases">
        <authorList>
            <person name="Nowell W R."/>
        </authorList>
    </citation>
    <scope>NUCLEOTIDE SEQUENCE</scope>
</reference>
<evidence type="ECO:0008006" key="3">
    <source>
        <dbReference type="Google" id="ProtNLM"/>
    </source>
</evidence>
<dbReference type="Proteomes" id="UP000681722">
    <property type="component" value="Unassembled WGS sequence"/>
</dbReference>
<sequence length="155" mass="18120">MAGIINDSEEQRFLDRIRCITYRDIRDEMIARTGDSFITRQWISEKLHRDESWVRRTWNKTTEECYTQFGSGRSKILSEESKDIIASASGITGSSSRNVAREILEKTGQRVSGETVRRERHRQGLKPFHVIAKPLKTNTHIEDRKWLAHFVANWT</sequence>
<accession>A0A8S2YZQ4</accession>
<comment type="caution">
    <text evidence="1">The sequence shown here is derived from an EMBL/GenBank/DDBJ whole genome shotgun (WGS) entry which is preliminary data.</text>
</comment>
<gene>
    <name evidence="1" type="ORF">SRO942_LOCUS48657</name>
</gene>
<name>A0A8S2YZQ4_9BILA</name>
<dbReference type="AlphaFoldDB" id="A0A8S2YZQ4"/>
<proteinExistence type="predicted"/>
<dbReference type="OrthoDB" id="10001003at2759"/>
<dbReference type="EMBL" id="CAJOBC010126053">
    <property type="protein sequence ID" value="CAF4595243.1"/>
    <property type="molecule type" value="Genomic_DNA"/>
</dbReference>